<dbReference type="InterPro" id="IPR011751">
    <property type="entry name" value="Mxa_paralog_2265"/>
</dbReference>
<dbReference type="EMBL" id="LBQB01000010">
    <property type="protein sequence ID" value="KKP68920.1"/>
    <property type="molecule type" value="Genomic_DNA"/>
</dbReference>
<dbReference type="STRING" id="1618350.UR67_C0010G0004"/>
<reference evidence="1 2" key="1">
    <citation type="journal article" date="2015" name="Nature">
        <title>rRNA introns, odd ribosomes, and small enigmatic genomes across a large radiation of phyla.</title>
        <authorList>
            <person name="Brown C.T."/>
            <person name="Hug L.A."/>
            <person name="Thomas B.C."/>
            <person name="Sharon I."/>
            <person name="Castelle C.J."/>
            <person name="Singh A."/>
            <person name="Wilkins M.J."/>
            <person name="Williams K.H."/>
            <person name="Banfield J.F."/>
        </authorList>
    </citation>
    <scope>NUCLEOTIDE SEQUENCE [LARGE SCALE GENOMIC DNA]</scope>
</reference>
<comment type="caution">
    <text evidence="1">The sequence shown here is derived from an EMBL/GenBank/DDBJ whole genome shotgun (WGS) entry which is preliminary data.</text>
</comment>
<accession>A0A0G0E130</accession>
<proteinExistence type="predicted"/>
<sequence>MLNNNPSGITISGFLVSNDRDKVKKQVPDKLPQFDEKVSFKRYVAINFYPIEEAIKEQQEAIKIIYGDLDPQHFYEFGKIDFNTIIESQFGRIVKSLFFSDFKRGLLGASKLLESVIKGVKIQSIQKNDHEIVIQIDSDKLYCPEYWQGLLEAYMESFSIKSKVKVTVSLDKLDIEVKWF</sequence>
<evidence type="ECO:0000313" key="1">
    <source>
        <dbReference type="EMBL" id="KKP68920.1"/>
    </source>
</evidence>
<dbReference type="AlphaFoldDB" id="A0A0G0E130"/>
<name>A0A0G0E130_UNCC3</name>
<dbReference type="Pfam" id="PF09536">
    <property type="entry name" value="DUF2378"/>
    <property type="match status" value="1"/>
</dbReference>
<organism evidence="1 2">
    <name type="scientific">candidate division CPR3 bacterium GW2011_GWF2_35_18</name>
    <dbReference type="NCBI Taxonomy" id="1618350"/>
    <lineage>
        <taxon>Bacteria</taxon>
        <taxon>Bacteria division CPR3</taxon>
    </lineage>
</organism>
<gene>
    <name evidence="1" type="ORF">UR67_C0010G0004</name>
</gene>
<protein>
    <submittedName>
        <fullName evidence="1">Uncharacterized protein</fullName>
    </submittedName>
</protein>
<dbReference type="Proteomes" id="UP000034581">
    <property type="component" value="Unassembled WGS sequence"/>
</dbReference>
<evidence type="ECO:0000313" key="2">
    <source>
        <dbReference type="Proteomes" id="UP000034581"/>
    </source>
</evidence>